<dbReference type="SUPFAM" id="SSF47413">
    <property type="entry name" value="lambda repressor-like DNA-binding domains"/>
    <property type="match status" value="1"/>
</dbReference>
<dbReference type="InterPro" id="IPR010982">
    <property type="entry name" value="Lambda_DNA-bd_dom_sf"/>
</dbReference>
<organism evidence="1 2">
    <name type="scientific">Microbacterium algeriense</name>
    <dbReference type="NCBI Taxonomy" id="2615184"/>
    <lineage>
        <taxon>Bacteria</taxon>
        <taxon>Bacillati</taxon>
        <taxon>Actinomycetota</taxon>
        <taxon>Actinomycetes</taxon>
        <taxon>Micrococcales</taxon>
        <taxon>Microbacteriaceae</taxon>
        <taxon>Microbacterium</taxon>
    </lineage>
</organism>
<protein>
    <submittedName>
        <fullName evidence="1">Helix-turn-helix transcriptional regulator</fullName>
    </submittedName>
</protein>
<accession>A0ABQ6V5X4</accession>
<dbReference type="InterPro" id="IPR001387">
    <property type="entry name" value="Cro/C1-type_HTH"/>
</dbReference>
<dbReference type="CDD" id="cd00093">
    <property type="entry name" value="HTH_XRE"/>
    <property type="match status" value="1"/>
</dbReference>
<dbReference type="RefSeq" id="WP_151459430.1">
    <property type="nucleotide sequence ID" value="NZ_WAAO01000002.1"/>
</dbReference>
<keyword evidence="2" id="KW-1185">Reference proteome</keyword>
<proteinExistence type="predicted"/>
<dbReference type="EMBL" id="WAAO01000002">
    <property type="protein sequence ID" value="KAB1864569.1"/>
    <property type="molecule type" value="Genomic_DNA"/>
</dbReference>
<dbReference type="Proteomes" id="UP000478836">
    <property type="component" value="Unassembled WGS sequence"/>
</dbReference>
<evidence type="ECO:0000313" key="2">
    <source>
        <dbReference type="Proteomes" id="UP000478836"/>
    </source>
</evidence>
<dbReference type="GeneID" id="77476934"/>
<name>A0ABQ6V5X4_9MICO</name>
<comment type="caution">
    <text evidence="1">The sequence shown here is derived from an EMBL/GenBank/DDBJ whole genome shotgun (WGS) entry which is preliminary data.</text>
</comment>
<gene>
    <name evidence="1" type="ORF">F6A08_10750</name>
</gene>
<reference evidence="2" key="1">
    <citation type="submission" date="2019-09" db="EMBL/GenBank/DDBJ databases">
        <title>Whole genome sequencing of Microbacterium maritypicum.</title>
        <authorList>
            <person name="Lenchi N."/>
        </authorList>
    </citation>
    <scope>NUCLEOTIDE SEQUENCE [LARGE SCALE GENOMIC DNA]</scope>
    <source>
        <strain evidence="2">G1</strain>
    </source>
</reference>
<sequence>MGLPFRRQPLGNHIGAREFTHKQVARALGCSVPRVNVLISGRSYPTAHEIDALEGLIGLPVQTMFEPALLKYFNVNGSRFSRSGRDARTVEQ</sequence>
<evidence type="ECO:0000313" key="1">
    <source>
        <dbReference type="EMBL" id="KAB1864569.1"/>
    </source>
</evidence>